<evidence type="ECO:0000256" key="1">
    <source>
        <dbReference type="SAM" id="MobiDB-lite"/>
    </source>
</evidence>
<sequence length="150" mass="16777">MAQHERPVDAAIREAAEAGAFDNLGGQGKPLPNRTGEDDFLRRFAEAEDAGGSFLPRSLQLRKEAHDLPARVLTVRSEDKVRELVRDLNKRISAEIFVPTGQPPLAMRLLDVEEVVAAWTADRARLAAERTAQLPPAPEPPARRRWWRRG</sequence>
<feature type="domain" description="DnaJ homologue subfamily C member 28 conserved" evidence="2">
    <location>
        <begin position="8"/>
        <end position="71"/>
    </location>
</feature>
<gene>
    <name evidence="3" type="ORF">ABLG96_14230</name>
</gene>
<name>A0AAU8DLM8_9ACTN</name>
<protein>
    <submittedName>
        <fullName evidence="3">DnaJ family domain-containing protein</fullName>
    </submittedName>
</protein>
<organism evidence="3">
    <name type="scientific">Nakamurella sp. A5-74</name>
    <dbReference type="NCBI Taxonomy" id="3158264"/>
    <lineage>
        <taxon>Bacteria</taxon>
        <taxon>Bacillati</taxon>
        <taxon>Actinomycetota</taxon>
        <taxon>Actinomycetes</taxon>
        <taxon>Nakamurellales</taxon>
        <taxon>Nakamurellaceae</taxon>
        <taxon>Nakamurella</taxon>
    </lineage>
</organism>
<reference evidence="3" key="1">
    <citation type="submission" date="2024-05" db="EMBL/GenBank/DDBJ databases">
        <authorList>
            <person name="Cai S.Y."/>
            <person name="Jin L.M."/>
            <person name="Li H.R."/>
        </authorList>
    </citation>
    <scope>NUCLEOTIDE SEQUENCE</scope>
    <source>
        <strain evidence="3">A5-74</strain>
    </source>
</reference>
<accession>A0AAU8DLM8</accession>
<proteinExistence type="predicted"/>
<feature type="region of interest" description="Disordered" evidence="1">
    <location>
        <begin position="130"/>
        <end position="150"/>
    </location>
</feature>
<dbReference type="RefSeq" id="WP_353648020.1">
    <property type="nucleotide sequence ID" value="NZ_CP159218.1"/>
</dbReference>
<dbReference type="EMBL" id="CP159218">
    <property type="protein sequence ID" value="XCG62405.1"/>
    <property type="molecule type" value="Genomic_DNA"/>
</dbReference>
<dbReference type="AlphaFoldDB" id="A0AAU8DLM8"/>
<evidence type="ECO:0000259" key="2">
    <source>
        <dbReference type="Pfam" id="PF09350"/>
    </source>
</evidence>
<dbReference type="InterPro" id="IPR018961">
    <property type="entry name" value="DnaJ_homolog_subfam-C_membr-28"/>
</dbReference>
<dbReference type="Pfam" id="PF09350">
    <property type="entry name" value="DJC28_CD"/>
    <property type="match status" value="1"/>
</dbReference>
<evidence type="ECO:0000313" key="3">
    <source>
        <dbReference type="EMBL" id="XCG62405.1"/>
    </source>
</evidence>